<dbReference type="Proteomes" id="UP000236910">
    <property type="component" value="Unassembled WGS sequence"/>
</dbReference>
<keyword evidence="4" id="KW-0808">Transferase</keyword>
<dbReference type="Pfam" id="PF13292">
    <property type="entry name" value="DXP_synthase_N"/>
    <property type="match status" value="1"/>
</dbReference>
<evidence type="ECO:0000256" key="4">
    <source>
        <dbReference type="ARBA" id="ARBA00022679"/>
    </source>
</evidence>
<comment type="cofactor">
    <cofactor evidence="2">
        <name>thiamine diphosphate</name>
        <dbReference type="ChEBI" id="CHEBI:58937"/>
    </cofactor>
</comment>
<dbReference type="InterPro" id="IPR005477">
    <property type="entry name" value="Dxylulose-5-P_synthase"/>
</dbReference>
<evidence type="ECO:0000256" key="5">
    <source>
        <dbReference type="ARBA" id="ARBA00022723"/>
    </source>
</evidence>
<dbReference type="Gene3D" id="3.40.50.970">
    <property type="match status" value="1"/>
</dbReference>
<organism evidence="8 9">
    <name type="scientific">Caldisericum exile</name>
    <dbReference type="NCBI Taxonomy" id="693075"/>
    <lineage>
        <taxon>Bacteria</taxon>
        <taxon>Pseudomonadati</taxon>
        <taxon>Caldisericota/Cryosericota group</taxon>
        <taxon>Caldisericota</taxon>
        <taxon>Caldisericia</taxon>
        <taxon>Caldisericales</taxon>
        <taxon>Caldisericaceae</taxon>
        <taxon>Caldisericum</taxon>
    </lineage>
</organism>
<dbReference type="EMBL" id="PNIX01000346">
    <property type="protein sequence ID" value="PMP81139.1"/>
    <property type="molecule type" value="Genomic_DNA"/>
</dbReference>
<evidence type="ECO:0000256" key="3">
    <source>
        <dbReference type="ARBA" id="ARBA00011738"/>
    </source>
</evidence>
<evidence type="ECO:0000256" key="7">
    <source>
        <dbReference type="ARBA" id="ARBA00023052"/>
    </source>
</evidence>
<dbReference type="PANTHER" id="PTHR43322:SF5">
    <property type="entry name" value="1-DEOXY-D-XYLULOSE-5-PHOSPHATE SYNTHASE, CHLOROPLASTIC"/>
    <property type="match status" value="1"/>
</dbReference>
<dbReference type="GO" id="GO:0016114">
    <property type="term" value="P:terpenoid biosynthetic process"/>
    <property type="evidence" value="ECO:0007669"/>
    <property type="project" value="InterPro"/>
</dbReference>
<dbReference type="GO" id="GO:0019288">
    <property type="term" value="P:isopentenyl diphosphate biosynthetic process, methylerythritol 4-phosphate pathway"/>
    <property type="evidence" value="ECO:0007669"/>
    <property type="project" value="TreeGrafter"/>
</dbReference>
<dbReference type="InterPro" id="IPR029061">
    <property type="entry name" value="THDP-binding"/>
</dbReference>
<proteinExistence type="predicted"/>
<dbReference type="AlphaFoldDB" id="A0A2J6X473"/>
<keyword evidence="5" id="KW-0479">Metal-binding</keyword>
<comment type="caution">
    <text evidence="8">The sequence shown here is derived from an EMBL/GenBank/DDBJ whole genome shotgun (WGS) entry which is preliminary data.</text>
</comment>
<dbReference type="GO" id="GO:0008661">
    <property type="term" value="F:1-deoxy-D-xylulose-5-phosphate synthase activity"/>
    <property type="evidence" value="ECO:0007669"/>
    <property type="project" value="InterPro"/>
</dbReference>
<evidence type="ECO:0000256" key="1">
    <source>
        <dbReference type="ARBA" id="ARBA00001946"/>
    </source>
</evidence>
<dbReference type="GO" id="GO:0046872">
    <property type="term" value="F:metal ion binding"/>
    <property type="evidence" value="ECO:0007669"/>
    <property type="project" value="UniProtKB-KW"/>
</dbReference>
<dbReference type="GO" id="GO:0005829">
    <property type="term" value="C:cytosol"/>
    <property type="evidence" value="ECO:0007669"/>
    <property type="project" value="TreeGrafter"/>
</dbReference>
<name>A0A2J6X473_9BACT</name>
<comment type="cofactor">
    <cofactor evidence="1">
        <name>Mg(2+)</name>
        <dbReference type="ChEBI" id="CHEBI:18420"/>
    </cofactor>
</comment>
<evidence type="ECO:0000313" key="8">
    <source>
        <dbReference type="EMBL" id="PMP81139.1"/>
    </source>
</evidence>
<accession>A0A2J6X473</accession>
<evidence type="ECO:0000256" key="6">
    <source>
        <dbReference type="ARBA" id="ARBA00022842"/>
    </source>
</evidence>
<evidence type="ECO:0000313" key="9">
    <source>
        <dbReference type="Proteomes" id="UP000236910"/>
    </source>
</evidence>
<evidence type="ECO:0000256" key="2">
    <source>
        <dbReference type="ARBA" id="ARBA00001964"/>
    </source>
</evidence>
<protein>
    <submittedName>
        <fullName evidence="8">1-deoxy-D-xylulose-5-phosphate synthase</fullName>
    </submittedName>
</protein>
<comment type="subunit">
    <text evidence="3">Homodimer.</text>
</comment>
<feature type="non-terminal residue" evidence="8">
    <location>
        <position position="64"/>
    </location>
</feature>
<keyword evidence="6" id="KW-0460">Magnesium</keyword>
<dbReference type="InterPro" id="IPR049557">
    <property type="entry name" value="Transketolase_CS"/>
</dbReference>
<reference evidence="8 9" key="1">
    <citation type="submission" date="2018-01" db="EMBL/GenBank/DDBJ databases">
        <title>Metagenomic assembled genomes from two thermal pools in the Uzon Caldera, Kamchatka, Russia.</title>
        <authorList>
            <person name="Wilkins L."/>
            <person name="Ettinger C."/>
        </authorList>
    </citation>
    <scope>NUCLEOTIDE SEQUENCE [LARGE SCALE GENOMIC DNA]</scope>
    <source>
        <strain evidence="8">ARK-10</strain>
    </source>
</reference>
<dbReference type="PANTHER" id="PTHR43322">
    <property type="entry name" value="1-D-DEOXYXYLULOSE 5-PHOSPHATE SYNTHASE-RELATED"/>
    <property type="match status" value="1"/>
</dbReference>
<keyword evidence="7" id="KW-0786">Thiamine pyrophosphate</keyword>
<dbReference type="PROSITE" id="PS00801">
    <property type="entry name" value="TRANSKETOLASE_1"/>
    <property type="match status" value="1"/>
</dbReference>
<dbReference type="SUPFAM" id="SSF52518">
    <property type="entry name" value="Thiamin diphosphate-binding fold (THDP-binding)"/>
    <property type="match status" value="1"/>
</dbReference>
<gene>
    <name evidence="8" type="ORF">C0175_06020</name>
</gene>
<sequence>MLLDNINSPKDLKNLRVDELQELAKEIRDLIIKVVSKNGGHLSSNLGVVELTIALHYVFDFNKD</sequence>